<evidence type="ECO:0000256" key="7">
    <source>
        <dbReference type="RuleBase" id="RU361270"/>
    </source>
</evidence>
<dbReference type="Gene3D" id="2.60.40.180">
    <property type="entry name" value="Transthyretin/hydroxyisourate hydrolase domain"/>
    <property type="match status" value="1"/>
</dbReference>
<keyword evidence="6 7" id="KW-0378">Hydrolase</keyword>
<organism evidence="9 10">
    <name type="scientific">Vibrio viridaestus</name>
    <dbReference type="NCBI Taxonomy" id="2487322"/>
    <lineage>
        <taxon>Bacteria</taxon>
        <taxon>Pseudomonadati</taxon>
        <taxon>Pseudomonadota</taxon>
        <taxon>Gammaproteobacteria</taxon>
        <taxon>Vibrionales</taxon>
        <taxon>Vibrionaceae</taxon>
        <taxon>Vibrio</taxon>
    </lineage>
</organism>
<evidence type="ECO:0000256" key="6">
    <source>
        <dbReference type="ARBA" id="ARBA00022801"/>
    </source>
</evidence>
<comment type="similarity">
    <text evidence="3 7">Belongs to the transthyretin family. 5-hydroxyisourate hydrolase subfamily.</text>
</comment>
<comment type="catalytic activity">
    <reaction evidence="1 7">
        <text>5-hydroxyisourate + H2O = 5-hydroxy-2-oxo-4-ureido-2,5-dihydro-1H-imidazole-5-carboxylate + H(+)</text>
        <dbReference type="Rhea" id="RHEA:23736"/>
        <dbReference type="ChEBI" id="CHEBI:15377"/>
        <dbReference type="ChEBI" id="CHEBI:15378"/>
        <dbReference type="ChEBI" id="CHEBI:18072"/>
        <dbReference type="ChEBI" id="CHEBI:58639"/>
        <dbReference type="EC" id="3.5.2.17"/>
    </reaction>
</comment>
<comment type="subunit">
    <text evidence="4 7">Homotetramer.</text>
</comment>
<dbReference type="InterPro" id="IPR023416">
    <property type="entry name" value="Transthyretin/HIU_hydrolase_d"/>
</dbReference>
<name>A0A3N9TG48_9VIBR</name>
<evidence type="ECO:0000256" key="5">
    <source>
        <dbReference type="ARBA" id="ARBA00022631"/>
    </source>
</evidence>
<feature type="domain" description="Transthyretin/hydroxyisourate hydrolase" evidence="8">
    <location>
        <begin position="4"/>
        <end position="117"/>
    </location>
</feature>
<comment type="caution">
    <text evidence="9">The sequence shown here is derived from an EMBL/GenBank/DDBJ whole genome shotgun (WGS) entry which is preliminary data.</text>
</comment>
<comment type="function">
    <text evidence="2">Catalyzes the hydrolysis of 5-hydroxyisourate (HIU) to 2-oxo-4-hydroxy-4-carboxy-5-ureidoimidazoline (OHCU).</text>
</comment>
<evidence type="ECO:0000256" key="2">
    <source>
        <dbReference type="ARBA" id="ARBA00002704"/>
    </source>
</evidence>
<accession>A0A3N9TG48</accession>
<sequence>MGHLTTHILDTTQGIAARGVTIRLYRLADNQTKHLLKTTVSNDDGRCNEPLLSGDDFQRGRYELEFDMGRYFSQQQGLNEQIRFLDVIVIRFGIDDELSHYHVPIIATPYSYSTYRGS</sequence>
<dbReference type="GO" id="GO:0006144">
    <property type="term" value="P:purine nucleobase metabolic process"/>
    <property type="evidence" value="ECO:0007669"/>
    <property type="project" value="UniProtKB-KW"/>
</dbReference>
<dbReference type="InterPro" id="IPR014306">
    <property type="entry name" value="Hydroxyisourate_hydrolase"/>
</dbReference>
<dbReference type="EMBL" id="RJVQ01000003">
    <property type="protein sequence ID" value="RQW63119.1"/>
    <property type="molecule type" value="Genomic_DNA"/>
</dbReference>
<dbReference type="InterPro" id="IPR036817">
    <property type="entry name" value="Transthyretin/HIU_hydrolase_sf"/>
</dbReference>
<dbReference type="NCBIfam" id="TIGR02962">
    <property type="entry name" value="hdxy_isourate"/>
    <property type="match status" value="1"/>
</dbReference>
<evidence type="ECO:0000313" key="9">
    <source>
        <dbReference type="EMBL" id="RQW63119.1"/>
    </source>
</evidence>
<dbReference type="AlphaFoldDB" id="A0A3N9TG48"/>
<keyword evidence="10" id="KW-1185">Reference proteome</keyword>
<dbReference type="CDD" id="cd05822">
    <property type="entry name" value="TLP_HIUase"/>
    <property type="match status" value="1"/>
</dbReference>
<gene>
    <name evidence="9" type="primary">uraH</name>
    <name evidence="9" type="ORF">EES38_07630</name>
</gene>
<dbReference type="OrthoDB" id="9792386at2"/>
<evidence type="ECO:0000256" key="3">
    <source>
        <dbReference type="ARBA" id="ARBA00009850"/>
    </source>
</evidence>
<dbReference type="RefSeq" id="WP_124936592.1">
    <property type="nucleotide sequence ID" value="NZ_RJVQ01000003.1"/>
</dbReference>
<dbReference type="PANTHER" id="PTHR10395">
    <property type="entry name" value="URICASE AND TRANSTHYRETIN-RELATED"/>
    <property type="match status" value="1"/>
</dbReference>
<evidence type="ECO:0000256" key="1">
    <source>
        <dbReference type="ARBA" id="ARBA00001043"/>
    </source>
</evidence>
<dbReference type="PANTHER" id="PTHR10395:SF7">
    <property type="entry name" value="5-HYDROXYISOURATE HYDROLASE"/>
    <property type="match status" value="1"/>
</dbReference>
<evidence type="ECO:0000256" key="4">
    <source>
        <dbReference type="ARBA" id="ARBA00011881"/>
    </source>
</evidence>
<protein>
    <recommendedName>
        <fullName evidence="7">5-hydroxyisourate hydrolase</fullName>
        <shortName evidence="7">HIU hydrolase</shortName>
        <shortName evidence="7">HIUHase</shortName>
        <ecNumber evidence="7">3.5.2.17</ecNumber>
    </recommendedName>
</protein>
<dbReference type="GO" id="GO:0033971">
    <property type="term" value="F:hydroxyisourate hydrolase activity"/>
    <property type="evidence" value="ECO:0007669"/>
    <property type="project" value="UniProtKB-EC"/>
</dbReference>
<reference evidence="9 10" key="1">
    <citation type="submission" date="2018-11" db="EMBL/GenBank/DDBJ databases">
        <title>Vibrio LJC006 sp. nov., isolated from seawater during the bloom of the enteromorpha.</title>
        <authorList>
            <person name="Liang J."/>
        </authorList>
    </citation>
    <scope>NUCLEOTIDE SEQUENCE [LARGE SCALE GENOMIC DNA]</scope>
    <source>
        <strain evidence="9 10">LJC006</strain>
    </source>
</reference>
<evidence type="ECO:0000313" key="10">
    <source>
        <dbReference type="Proteomes" id="UP000281112"/>
    </source>
</evidence>
<keyword evidence="5 7" id="KW-0659">Purine metabolism</keyword>
<dbReference type="Proteomes" id="UP000281112">
    <property type="component" value="Unassembled WGS sequence"/>
</dbReference>
<proteinExistence type="inferred from homology"/>
<dbReference type="SUPFAM" id="SSF49472">
    <property type="entry name" value="Transthyretin (synonym: prealbumin)"/>
    <property type="match status" value="1"/>
</dbReference>
<dbReference type="Pfam" id="PF00576">
    <property type="entry name" value="Transthyretin"/>
    <property type="match status" value="1"/>
</dbReference>
<evidence type="ECO:0000259" key="8">
    <source>
        <dbReference type="Pfam" id="PF00576"/>
    </source>
</evidence>
<dbReference type="EC" id="3.5.2.17" evidence="7"/>